<keyword evidence="2" id="KW-1185">Reference proteome</keyword>
<comment type="caution">
    <text evidence="1">The sequence shown here is derived from an EMBL/GenBank/DDBJ whole genome shotgun (WGS) entry which is preliminary data.</text>
</comment>
<proteinExistence type="predicted"/>
<gene>
    <name evidence="1" type="ORF">TAV2_LOCUS12145</name>
</gene>
<evidence type="ECO:0000313" key="2">
    <source>
        <dbReference type="Proteomes" id="UP000836841"/>
    </source>
</evidence>
<name>A0AAU9S6H5_THLAR</name>
<organism evidence="1 2">
    <name type="scientific">Thlaspi arvense</name>
    <name type="common">Field penny-cress</name>
    <dbReference type="NCBI Taxonomy" id="13288"/>
    <lineage>
        <taxon>Eukaryota</taxon>
        <taxon>Viridiplantae</taxon>
        <taxon>Streptophyta</taxon>
        <taxon>Embryophyta</taxon>
        <taxon>Tracheophyta</taxon>
        <taxon>Spermatophyta</taxon>
        <taxon>Magnoliopsida</taxon>
        <taxon>eudicotyledons</taxon>
        <taxon>Gunneridae</taxon>
        <taxon>Pentapetalae</taxon>
        <taxon>rosids</taxon>
        <taxon>malvids</taxon>
        <taxon>Brassicales</taxon>
        <taxon>Brassicaceae</taxon>
        <taxon>Thlaspideae</taxon>
        <taxon>Thlaspi</taxon>
    </lineage>
</organism>
<sequence length="83" mass="9513">MNELLNGRIQTLLIFLLRQQFSLLEPHLRLTLKSSWGVHVVQEVKLLAKKEDRKGLDSAIDSSFILVCNGKKFLDIVAYIFSL</sequence>
<accession>A0AAU9S6H5</accession>
<dbReference type="AlphaFoldDB" id="A0AAU9S6H5"/>
<evidence type="ECO:0000313" key="1">
    <source>
        <dbReference type="EMBL" id="CAH2057371.1"/>
    </source>
</evidence>
<reference evidence="1 2" key="1">
    <citation type="submission" date="2022-03" db="EMBL/GenBank/DDBJ databases">
        <authorList>
            <person name="Nunn A."/>
            <person name="Chopra R."/>
            <person name="Nunn A."/>
            <person name="Contreras Garrido A."/>
        </authorList>
    </citation>
    <scope>NUCLEOTIDE SEQUENCE [LARGE SCALE GENOMIC DNA]</scope>
</reference>
<dbReference type="EMBL" id="CAJVSB020000665">
    <property type="protein sequence ID" value="CAH2057371.1"/>
    <property type="molecule type" value="Genomic_DNA"/>
</dbReference>
<protein>
    <submittedName>
        <fullName evidence="1">Uncharacterized protein</fullName>
    </submittedName>
</protein>
<dbReference type="Proteomes" id="UP000836841">
    <property type="component" value="Unassembled WGS sequence"/>
</dbReference>